<evidence type="ECO:0000313" key="2">
    <source>
        <dbReference type="WBParaSite" id="nRc.2.0.1.t40520-RA"/>
    </source>
</evidence>
<organism evidence="1 2">
    <name type="scientific">Romanomermis culicivorax</name>
    <name type="common">Nematode worm</name>
    <dbReference type="NCBI Taxonomy" id="13658"/>
    <lineage>
        <taxon>Eukaryota</taxon>
        <taxon>Metazoa</taxon>
        <taxon>Ecdysozoa</taxon>
        <taxon>Nematoda</taxon>
        <taxon>Enoplea</taxon>
        <taxon>Dorylaimia</taxon>
        <taxon>Mermithida</taxon>
        <taxon>Mermithoidea</taxon>
        <taxon>Mermithidae</taxon>
        <taxon>Romanomermis</taxon>
    </lineage>
</organism>
<name>A0A915KR13_ROMCU</name>
<sequence length="179" mass="20348">MDELLNGRPDYKAQELIIEDPILHKYYITKLPNFSVLGTLDDERLKCQKGAVKVFNRFGLTGLQYPIFIGYVRDEDKWLDKSTSYINESTDKSWIRSNVSSGGVAQVQNTIRQPFDFCAENDGTLYDGNFTCLFLYHGESTSFAVARAECQALNKTFSTDETATIDIAKVFRNISQVQE</sequence>
<accession>A0A915KR13</accession>
<dbReference type="AlphaFoldDB" id="A0A915KR13"/>
<keyword evidence="1" id="KW-1185">Reference proteome</keyword>
<proteinExistence type="predicted"/>
<evidence type="ECO:0000313" key="1">
    <source>
        <dbReference type="Proteomes" id="UP000887565"/>
    </source>
</evidence>
<dbReference type="WBParaSite" id="nRc.2.0.1.t40520-RA">
    <property type="protein sequence ID" value="nRc.2.0.1.t40520-RA"/>
    <property type="gene ID" value="nRc.2.0.1.g40520"/>
</dbReference>
<protein>
    <submittedName>
        <fullName evidence="2">C-type lectin domain-containing protein</fullName>
    </submittedName>
</protein>
<dbReference type="Proteomes" id="UP000887565">
    <property type="component" value="Unplaced"/>
</dbReference>
<reference evidence="2" key="1">
    <citation type="submission" date="2022-11" db="UniProtKB">
        <authorList>
            <consortium name="WormBaseParasite"/>
        </authorList>
    </citation>
    <scope>IDENTIFICATION</scope>
</reference>